<evidence type="ECO:0000256" key="9">
    <source>
        <dbReference type="PROSITE-ProRule" id="PRU10141"/>
    </source>
</evidence>
<dbReference type="InterPro" id="IPR052059">
    <property type="entry name" value="CR_Ser/Thr_kinase"/>
</dbReference>
<evidence type="ECO:0000256" key="3">
    <source>
        <dbReference type="ARBA" id="ARBA00022729"/>
    </source>
</evidence>
<evidence type="ECO:0000256" key="5">
    <source>
        <dbReference type="ARBA" id="ARBA00022741"/>
    </source>
</evidence>
<evidence type="ECO:0000256" key="10">
    <source>
        <dbReference type="SAM" id="Phobius"/>
    </source>
</evidence>
<keyword evidence="10" id="KW-0472">Membrane</keyword>
<name>A0AAE0DRN5_9ROSI</name>
<evidence type="ECO:0008006" key="16">
    <source>
        <dbReference type="Google" id="ProtNLM"/>
    </source>
</evidence>
<dbReference type="Pfam" id="PF01657">
    <property type="entry name" value="Stress-antifung"/>
    <property type="match status" value="2"/>
</dbReference>
<dbReference type="InterPro" id="IPR002902">
    <property type="entry name" value="GNK2"/>
</dbReference>
<evidence type="ECO:0000256" key="7">
    <source>
        <dbReference type="ARBA" id="ARBA00022840"/>
    </source>
</evidence>
<evidence type="ECO:0000313" key="14">
    <source>
        <dbReference type="EMBL" id="KAK3183603.1"/>
    </source>
</evidence>
<keyword evidence="6" id="KW-0418">Kinase</keyword>
<accession>A0AAE0DRN5</accession>
<protein>
    <recommendedName>
        <fullName evidence="16">Cysteine-rich receptor-like protein kinase 2</fullName>
    </recommendedName>
</protein>
<dbReference type="InterPro" id="IPR011009">
    <property type="entry name" value="Kinase-like_dom_sf"/>
</dbReference>
<sequence>MMATACDLVSLVIILMSFLIHEGHADARTDVVSRSCGKVNATRPEIFGKRLSSMSNEMKRGMVSDSKFAISESGEAPDKVYMLSQCMEDLSNQECESCFYQVYHLLQHCLPSNGGRVYLDGCFARFENYNFFKEVNGPADSKRCGNDIEPEEEFKELVERVTTKMVKKAPGNSGFAEEQENTNELSAYGIATCWKTLDKQSCATCLLHAATSSSSCLPSIEGRALNAGCYLRYSYYAFANSRSRKIDNSGTYQALLYFSYAVYGLAVCFLAIGVGFYLGKATYKRKLHRNMQKGVEVDLSALLGTLRFLQFKYSTIDKATESFSEANKLGCGGYGEVFKVCPKPSSLEIAIKRLFLSRKNQMKELCNEMDIISRTQHKNLVRFLGCCFTNADSFFVYEYLANRSLDRILFGKQSCVKGISLDQTHFSSYFIDYYSFFDNLHKWNMHMTLIFFNLFDFLGLCSGYMAPEYITKGQLTDKVDVYSFGVLVLEIVSGVQNNKFPSNDSFETLVVNTWKHFLAKTVSEMIDNSMEKSEEKVEEMGRVVWVGLLCTQESASQRPTMKNVVEMLKQKDMRLPTPSKPPFIDECMEL</sequence>
<reference evidence="14" key="1">
    <citation type="journal article" date="2023" name="Plant J.">
        <title>Genome sequences and population genomics provide insights into the demographic history, inbreeding, and mutation load of two 'living fossil' tree species of Dipteronia.</title>
        <authorList>
            <person name="Feng Y."/>
            <person name="Comes H.P."/>
            <person name="Chen J."/>
            <person name="Zhu S."/>
            <person name="Lu R."/>
            <person name="Zhang X."/>
            <person name="Li P."/>
            <person name="Qiu J."/>
            <person name="Olsen K.M."/>
            <person name="Qiu Y."/>
        </authorList>
    </citation>
    <scope>NUCLEOTIDE SEQUENCE</scope>
    <source>
        <strain evidence="14">NBL</strain>
    </source>
</reference>
<dbReference type="CDD" id="cd23509">
    <property type="entry name" value="Gnk2-like"/>
    <property type="match status" value="2"/>
</dbReference>
<feature type="domain" description="Protein kinase" evidence="12">
    <location>
        <begin position="323"/>
        <end position="590"/>
    </location>
</feature>
<feature type="domain" description="Gnk2-homologous" evidence="13">
    <location>
        <begin position="29"/>
        <end position="131"/>
    </location>
</feature>
<keyword evidence="4" id="KW-0677">Repeat</keyword>
<keyword evidence="2" id="KW-0808">Transferase</keyword>
<dbReference type="InterPro" id="IPR001245">
    <property type="entry name" value="Ser-Thr/Tyr_kinase_cat_dom"/>
</dbReference>
<dbReference type="PROSITE" id="PS50011">
    <property type="entry name" value="PROTEIN_KINASE_DOM"/>
    <property type="match status" value="1"/>
</dbReference>
<evidence type="ECO:0000313" key="15">
    <source>
        <dbReference type="Proteomes" id="UP001281410"/>
    </source>
</evidence>
<dbReference type="PANTHER" id="PTHR47973">
    <property type="entry name" value="CYSTEINE-RICH RECEPTOR-LIKE PROTEIN KINASE 3"/>
    <property type="match status" value="1"/>
</dbReference>
<dbReference type="EMBL" id="JANJYJ010000010">
    <property type="protein sequence ID" value="KAK3183603.1"/>
    <property type="molecule type" value="Genomic_DNA"/>
</dbReference>
<keyword evidence="15" id="KW-1185">Reference proteome</keyword>
<evidence type="ECO:0000256" key="11">
    <source>
        <dbReference type="SAM" id="SignalP"/>
    </source>
</evidence>
<keyword evidence="7 9" id="KW-0067">ATP-binding</keyword>
<keyword evidence="3 11" id="KW-0732">Signal</keyword>
<feature type="binding site" evidence="9">
    <location>
        <position position="352"/>
    </location>
    <ligand>
        <name>ATP</name>
        <dbReference type="ChEBI" id="CHEBI:30616"/>
    </ligand>
</feature>
<dbReference type="InterPro" id="IPR017441">
    <property type="entry name" value="Protein_kinase_ATP_BS"/>
</dbReference>
<proteinExistence type="predicted"/>
<dbReference type="PROSITE" id="PS00107">
    <property type="entry name" value="PROTEIN_KINASE_ATP"/>
    <property type="match status" value="1"/>
</dbReference>
<evidence type="ECO:0000259" key="13">
    <source>
        <dbReference type="PROSITE" id="PS51473"/>
    </source>
</evidence>
<organism evidence="14 15">
    <name type="scientific">Dipteronia sinensis</name>
    <dbReference type="NCBI Taxonomy" id="43782"/>
    <lineage>
        <taxon>Eukaryota</taxon>
        <taxon>Viridiplantae</taxon>
        <taxon>Streptophyta</taxon>
        <taxon>Embryophyta</taxon>
        <taxon>Tracheophyta</taxon>
        <taxon>Spermatophyta</taxon>
        <taxon>Magnoliopsida</taxon>
        <taxon>eudicotyledons</taxon>
        <taxon>Gunneridae</taxon>
        <taxon>Pentapetalae</taxon>
        <taxon>rosids</taxon>
        <taxon>malvids</taxon>
        <taxon>Sapindales</taxon>
        <taxon>Sapindaceae</taxon>
        <taxon>Hippocastanoideae</taxon>
        <taxon>Acereae</taxon>
        <taxon>Dipteronia</taxon>
    </lineage>
</organism>
<dbReference type="FunFam" id="3.30.430.20:FF:000015">
    <property type="entry name" value="Cysteine-rich receptor-like protein kinase 3"/>
    <property type="match status" value="1"/>
</dbReference>
<feature type="domain" description="Gnk2-homologous" evidence="13">
    <location>
        <begin position="136"/>
        <end position="238"/>
    </location>
</feature>
<evidence type="ECO:0000259" key="12">
    <source>
        <dbReference type="PROSITE" id="PS50011"/>
    </source>
</evidence>
<evidence type="ECO:0000256" key="1">
    <source>
        <dbReference type="ARBA" id="ARBA00022527"/>
    </source>
</evidence>
<evidence type="ECO:0000256" key="4">
    <source>
        <dbReference type="ARBA" id="ARBA00022737"/>
    </source>
</evidence>
<gene>
    <name evidence="14" type="ORF">Dsin_030889</name>
</gene>
<dbReference type="GO" id="GO:0005524">
    <property type="term" value="F:ATP binding"/>
    <property type="evidence" value="ECO:0007669"/>
    <property type="project" value="UniProtKB-UniRule"/>
</dbReference>
<dbReference type="Proteomes" id="UP001281410">
    <property type="component" value="Unassembled WGS sequence"/>
</dbReference>
<keyword evidence="1" id="KW-0723">Serine/threonine-protein kinase</keyword>
<dbReference type="Pfam" id="PF00069">
    <property type="entry name" value="Pkinase"/>
    <property type="match status" value="1"/>
</dbReference>
<dbReference type="Gene3D" id="1.10.510.10">
    <property type="entry name" value="Transferase(Phosphotransferase) domain 1"/>
    <property type="match status" value="1"/>
</dbReference>
<comment type="caution">
    <text evidence="14">The sequence shown here is derived from an EMBL/GenBank/DDBJ whole genome shotgun (WGS) entry which is preliminary data.</text>
</comment>
<dbReference type="InterPro" id="IPR000719">
    <property type="entry name" value="Prot_kinase_dom"/>
</dbReference>
<dbReference type="PROSITE" id="PS51473">
    <property type="entry name" value="GNK2"/>
    <property type="match status" value="2"/>
</dbReference>
<keyword evidence="5 9" id="KW-0547">Nucleotide-binding</keyword>
<feature type="transmembrane region" description="Helical" evidence="10">
    <location>
        <begin position="447"/>
        <end position="466"/>
    </location>
</feature>
<feature type="signal peptide" evidence="11">
    <location>
        <begin position="1"/>
        <end position="25"/>
    </location>
</feature>
<dbReference type="InterPro" id="IPR038408">
    <property type="entry name" value="GNK2_sf"/>
</dbReference>
<dbReference type="Gene3D" id="3.30.430.20">
    <property type="entry name" value="Gnk2 domain, C-X8-C-X2-C motif"/>
    <property type="match status" value="2"/>
</dbReference>
<keyword evidence="10" id="KW-0812">Transmembrane</keyword>
<dbReference type="AlphaFoldDB" id="A0AAE0DRN5"/>
<dbReference type="SUPFAM" id="SSF56112">
    <property type="entry name" value="Protein kinase-like (PK-like)"/>
    <property type="match status" value="1"/>
</dbReference>
<feature type="transmembrane region" description="Helical" evidence="10">
    <location>
        <begin position="254"/>
        <end position="279"/>
    </location>
</feature>
<keyword evidence="10" id="KW-1133">Transmembrane helix</keyword>
<feature type="chain" id="PRO_5042274551" description="Cysteine-rich receptor-like protein kinase 2" evidence="11">
    <location>
        <begin position="26"/>
        <end position="590"/>
    </location>
</feature>
<keyword evidence="8" id="KW-0675">Receptor</keyword>
<evidence type="ECO:0000256" key="6">
    <source>
        <dbReference type="ARBA" id="ARBA00022777"/>
    </source>
</evidence>
<dbReference type="GO" id="GO:0004674">
    <property type="term" value="F:protein serine/threonine kinase activity"/>
    <property type="evidence" value="ECO:0007669"/>
    <property type="project" value="UniProtKB-KW"/>
</dbReference>
<dbReference type="Pfam" id="PF07714">
    <property type="entry name" value="PK_Tyr_Ser-Thr"/>
    <property type="match status" value="1"/>
</dbReference>
<evidence type="ECO:0000256" key="2">
    <source>
        <dbReference type="ARBA" id="ARBA00022679"/>
    </source>
</evidence>
<dbReference type="Gene3D" id="3.30.200.20">
    <property type="entry name" value="Phosphorylase Kinase, domain 1"/>
    <property type="match status" value="1"/>
</dbReference>
<evidence type="ECO:0000256" key="8">
    <source>
        <dbReference type="ARBA" id="ARBA00023170"/>
    </source>
</evidence>